<accession>E4U086</accession>
<evidence type="ECO:0000313" key="2">
    <source>
        <dbReference type="EMBL" id="ADR34272.1"/>
    </source>
</evidence>
<protein>
    <submittedName>
        <fullName evidence="2">Uncharacterized protein</fullName>
    </submittedName>
</protein>
<proteinExistence type="predicted"/>
<evidence type="ECO:0000313" key="3">
    <source>
        <dbReference type="Proteomes" id="UP000008721"/>
    </source>
</evidence>
<sequence length="99" mass="11554">MIDFGSNDVFSYAIFGLILNFIFSIAFGLYLSKNIGVEEMMLSKGNREQPWWLALSLAVPYAKMIITLYRVAILQLYFLDQGKSHKEFWIYLTTNDDQR</sequence>
<dbReference type="EMBL" id="CP002355">
    <property type="protein sequence ID" value="ADR34272.1"/>
    <property type="molecule type" value="Genomic_DNA"/>
</dbReference>
<dbReference type="HOGENOM" id="CLU_2290231_0_0_7"/>
<organism evidence="2 3">
    <name type="scientific">Sulfuricurvum kujiense (strain ATCC BAA-921 / DSM 16994 / JCM 11577 / YK-1)</name>
    <dbReference type="NCBI Taxonomy" id="709032"/>
    <lineage>
        <taxon>Bacteria</taxon>
        <taxon>Pseudomonadati</taxon>
        <taxon>Campylobacterota</taxon>
        <taxon>Epsilonproteobacteria</taxon>
        <taxon>Campylobacterales</taxon>
        <taxon>Sulfurimonadaceae</taxon>
        <taxon>Sulfuricurvum</taxon>
    </lineage>
</organism>
<dbReference type="eggNOG" id="ENOG5032K64">
    <property type="taxonomic scope" value="Bacteria"/>
</dbReference>
<gene>
    <name evidence="2" type="ordered locus">Sulku_1611</name>
</gene>
<name>E4U086_SULKY</name>
<evidence type="ECO:0000256" key="1">
    <source>
        <dbReference type="SAM" id="Phobius"/>
    </source>
</evidence>
<keyword evidence="1" id="KW-0472">Membrane</keyword>
<dbReference type="KEGG" id="sku:Sulku_1611"/>
<dbReference type="Proteomes" id="UP000008721">
    <property type="component" value="Chromosome"/>
</dbReference>
<keyword evidence="1" id="KW-1133">Transmembrane helix</keyword>
<dbReference type="OrthoDB" id="5334508at2"/>
<dbReference type="AlphaFoldDB" id="E4U086"/>
<reference evidence="2 3" key="1">
    <citation type="journal article" date="2012" name="Stand. Genomic Sci.">
        <title>Complete genome sequence of the sulfur compounds oxidizing chemolithoautotroph Sulfuricurvum kujiense type strain (YK-1(T)).</title>
        <authorList>
            <person name="Han C."/>
            <person name="Kotsyurbenko O."/>
            <person name="Chertkov O."/>
            <person name="Held B."/>
            <person name="Lapidus A."/>
            <person name="Nolan M."/>
            <person name="Lucas S."/>
            <person name="Hammon N."/>
            <person name="Deshpande S."/>
            <person name="Cheng J.F."/>
            <person name="Tapia R."/>
            <person name="Goodwin L.A."/>
            <person name="Pitluck S."/>
            <person name="Liolios K."/>
            <person name="Pagani I."/>
            <person name="Ivanova N."/>
            <person name="Mavromatis K."/>
            <person name="Mikhailova N."/>
            <person name="Pati A."/>
            <person name="Chen A."/>
            <person name="Palaniappan K."/>
            <person name="Land M."/>
            <person name="Hauser L."/>
            <person name="Chang Y.J."/>
            <person name="Jeffries C.D."/>
            <person name="Brambilla E.M."/>
            <person name="Rohde M."/>
            <person name="Spring S."/>
            <person name="Sikorski J."/>
            <person name="Goker M."/>
            <person name="Woyke T."/>
            <person name="Bristow J."/>
            <person name="Eisen J.A."/>
            <person name="Markowitz V."/>
            <person name="Hugenholtz P."/>
            <person name="Kyrpides N.C."/>
            <person name="Klenk H.P."/>
            <person name="Detter J.C."/>
        </authorList>
    </citation>
    <scope>NUCLEOTIDE SEQUENCE [LARGE SCALE GENOMIC DNA]</scope>
    <source>
        <strain evidence="3">ATCC BAA-921 / DSM 16994 / JCM 11577 / YK-1</strain>
    </source>
</reference>
<dbReference type="STRING" id="709032.Sulku_1611"/>
<keyword evidence="3" id="KW-1185">Reference proteome</keyword>
<keyword evidence="1" id="KW-0812">Transmembrane</keyword>
<feature type="transmembrane region" description="Helical" evidence="1">
    <location>
        <begin position="12"/>
        <end position="31"/>
    </location>
</feature>
<feature type="transmembrane region" description="Helical" evidence="1">
    <location>
        <begin position="51"/>
        <end position="79"/>
    </location>
</feature>
<dbReference type="RefSeq" id="WP_013460469.1">
    <property type="nucleotide sequence ID" value="NC_014762.1"/>
</dbReference>